<organism evidence="2 3">
    <name type="scientific">Breznakiella homolactica</name>
    <dbReference type="NCBI Taxonomy" id="2798577"/>
    <lineage>
        <taxon>Bacteria</taxon>
        <taxon>Pseudomonadati</taxon>
        <taxon>Spirochaetota</taxon>
        <taxon>Spirochaetia</taxon>
        <taxon>Spirochaetales</taxon>
        <taxon>Breznakiellaceae</taxon>
        <taxon>Breznakiella</taxon>
    </lineage>
</organism>
<feature type="signal peptide" evidence="1">
    <location>
        <begin position="1"/>
        <end position="22"/>
    </location>
</feature>
<dbReference type="AlphaFoldDB" id="A0A7T8B9F5"/>
<evidence type="ECO:0000256" key="1">
    <source>
        <dbReference type="SAM" id="SignalP"/>
    </source>
</evidence>
<feature type="chain" id="PRO_5031102962" description="PorV/PorQ family protein" evidence="1">
    <location>
        <begin position="23"/>
        <end position="375"/>
    </location>
</feature>
<proteinExistence type="predicted"/>
<protein>
    <recommendedName>
        <fullName evidence="4">PorV/PorQ family protein</fullName>
    </recommendedName>
</protein>
<sequence length="375" mass="40874">MRNKTRLIPAALIFIFCGAALSAEKIAPFTMPSARLNAMGGSHVAFAEDVDVLLINPASLASVKQFSVAEITLGTHGPILELADFIGEIADWIEDDSDNPLDLSGISKLLDKNGRMALGLDLGGPVSLAFVRNGFGIGFFDRAYVDIAINGMSMRATANADAILVGGYGFRLMEKGSHILDAGFTLKGLFRIGSTSSYSLLRFTQFGDLLSMDTTAGIGLDLGVRYEFAKLFSAAVVCNDVYSPVYVTPDLMKDPDERRDPYWDTVAPRLNLGVMVNALNWKYLGISVMADYRDILDFMNPIPRNPILNISLGTEVRILNRIFLRAGIQDALPACGIGLDLWICKLDFALYGKELGMDPGTRPVYAMTLGLLFRY</sequence>
<dbReference type="Proteomes" id="UP000595917">
    <property type="component" value="Chromosome"/>
</dbReference>
<dbReference type="EMBL" id="CP067089">
    <property type="protein sequence ID" value="QQO07910.1"/>
    <property type="molecule type" value="Genomic_DNA"/>
</dbReference>
<dbReference type="Gene3D" id="2.40.160.60">
    <property type="entry name" value="Outer membrane protein transport protein (OMPP1/FadL/TodX)"/>
    <property type="match status" value="1"/>
</dbReference>
<evidence type="ECO:0008006" key="4">
    <source>
        <dbReference type="Google" id="ProtNLM"/>
    </source>
</evidence>
<evidence type="ECO:0000313" key="2">
    <source>
        <dbReference type="EMBL" id="QQO07910.1"/>
    </source>
</evidence>
<evidence type="ECO:0000313" key="3">
    <source>
        <dbReference type="Proteomes" id="UP000595917"/>
    </source>
</evidence>
<dbReference type="RefSeq" id="WP_215625216.1">
    <property type="nucleotide sequence ID" value="NZ_CP067089.2"/>
</dbReference>
<keyword evidence="1" id="KW-0732">Signal</keyword>
<gene>
    <name evidence="2" type="ORF">JFL75_13290</name>
</gene>
<reference evidence="2" key="1">
    <citation type="submission" date="2021-01" db="EMBL/GenBank/DDBJ databases">
        <title>Description of Breznakiella homolactica.</title>
        <authorList>
            <person name="Song Y."/>
            <person name="Brune A."/>
        </authorList>
    </citation>
    <scope>NUCLEOTIDE SEQUENCE</scope>
    <source>
        <strain evidence="2">RmG30</strain>
    </source>
</reference>
<accession>A0A7T8B9F5</accession>
<keyword evidence="3" id="KW-1185">Reference proteome</keyword>
<name>A0A7T8B9F5_9SPIR</name>
<dbReference type="KEGG" id="bhc:JFL75_13290"/>